<proteinExistence type="predicted"/>
<accession>A0A843YC57</accession>
<dbReference type="Pfam" id="PF00892">
    <property type="entry name" value="EamA"/>
    <property type="match status" value="1"/>
</dbReference>
<feature type="transmembrane region" description="Helical" evidence="1">
    <location>
        <begin position="231"/>
        <end position="252"/>
    </location>
</feature>
<dbReference type="InterPro" id="IPR037185">
    <property type="entry name" value="EmrE-like"/>
</dbReference>
<comment type="caution">
    <text evidence="3">The sequence shown here is derived from an EMBL/GenBank/DDBJ whole genome shotgun (WGS) entry which is preliminary data.</text>
</comment>
<dbReference type="SUPFAM" id="SSF103481">
    <property type="entry name" value="Multidrug resistance efflux transporter EmrE"/>
    <property type="match status" value="2"/>
</dbReference>
<feature type="transmembrane region" description="Helical" evidence="1">
    <location>
        <begin position="12"/>
        <end position="30"/>
    </location>
</feature>
<evidence type="ECO:0000313" key="3">
    <source>
        <dbReference type="EMBL" id="MQQ08586.1"/>
    </source>
</evidence>
<feature type="transmembrane region" description="Helical" evidence="1">
    <location>
        <begin position="285"/>
        <end position="303"/>
    </location>
</feature>
<feature type="domain" description="EamA" evidence="2">
    <location>
        <begin position="11"/>
        <end position="144"/>
    </location>
</feature>
<feature type="transmembrane region" description="Helical" evidence="1">
    <location>
        <begin position="153"/>
        <end position="172"/>
    </location>
</feature>
<feature type="transmembrane region" description="Helical" evidence="1">
    <location>
        <begin position="184"/>
        <end position="203"/>
    </location>
</feature>
<organism evidence="3 4">
    <name type="scientific">Tritonibacter litoralis</name>
    <dbReference type="NCBI Taxonomy" id="2662264"/>
    <lineage>
        <taxon>Bacteria</taxon>
        <taxon>Pseudomonadati</taxon>
        <taxon>Pseudomonadota</taxon>
        <taxon>Alphaproteobacteria</taxon>
        <taxon>Rhodobacterales</taxon>
        <taxon>Paracoccaceae</taxon>
        <taxon>Tritonibacter</taxon>
    </lineage>
</organism>
<dbReference type="Proteomes" id="UP000444174">
    <property type="component" value="Unassembled WGS sequence"/>
</dbReference>
<reference evidence="3 4" key="1">
    <citation type="submission" date="2019-10" db="EMBL/GenBank/DDBJ databases">
        <title>Epibacterium sp. nov., isolated from seawater.</title>
        <authorList>
            <person name="Zhang X."/>
            <person name="Li N."/>
        </authorList>
    </citation>
    <scope>NUCLEOTIDE SEQUENCE [LARGE SCALE GENOMIC DNA]</scope>
    <source>
        <strain evidence="3 4">SM1979</strain>
    </source>
</reference>
<evidence type="ECO:0000313" key="4">
    <source>
        <dbReference type="Proteomes" id="UP000444174"/>
    </source>
</evidence>
<dbReference type="GO" id="GO:0016020">
    <property type="term" value="C:membrane"/>
    <property type="evidence" value="ECO:0007669"/>
    <property type="project" value="InterPro"/>
</dbReference>
<dbReference type="PANTHER" id="PTHR22911:SF103">
    <property type="entry name" value="BLR2811 PROTEIN"/>
    <property type="match status" value="1"/>
</dbReference>
<dbReference type="PANTHER" id="PTHR22911">
    <property type="entry name" value="ACYL-MALONYL CONDENSING ENZYME-RELATED"/>
    <property type="match status" value="1"/>
</dbReference>
<feature type="transmembrane region" description="Helical" evidence="1">
    <location>
        <begin position="259"/>
        <end position="279"/>
    </location>
</feature>
<feature type="transmembrane region" description="Helical" evidence="1">
    <location>
        <begin position="128"/>
        <end position="147"/>
    </location>
</feature>
<dbReference type="AlphaFoldDB" id="A0A843YC57"/>
<feature type="transmembrane region" description="Helical" evidence="1">
    <location>
        <begin position="42"/>
        <end position="65"/>
    </location>
</feature>
<evidence type="ECO:0000256" key="1">
    <source>
        <dbReference type="SAM" id="Phobius"/>
    </source>
</evidence>
<keyword evidence="1" id="KW-0812">Transmembrane</keyword>
<name>A0A843YC57_9RHOB</name>
<sequence length="320" mass="34205">MQTNGNQAKLIGILAATGGAACFSIIDMLFKFLSTDFPLYEVVFIRTLVALTLLLAVLTPLAGGYHTLRTRHPRLHLLRSLLVLGANITFFSGLAVLPLADAVAISFATPLIVTLLSVVILGEKVGPWRWSAVGLGFLGVVIIMRPASTSFQWASLLPFLGACGYAGMHVLSRRIGKSDATVALSFYPLCGFLLISTLAGLTFGDGHLAQGTSDVTGFLLRAWRWPEGGEWPLLIAAGLAGSVGGFLISHAYKTAEAGLIAPFEYIALPLAALWGVLVFQDWPDPFVWGGGLLIIAAGLLSLWRETLRNAPPSRPRPRNT</sequence>
<protein>
    <submittedName>
        <fullName evidence="3">EamA family transporter</fullName>
    </submittedName>
</protein>
<keyword evidence="1" id="KW-0472">Membrane</keyword>
<dbReference type="InterPro" id="IPR000620">
    <property type="entry name" value="EamA_dom"/>
</dbReference>
<dbReference type="EMBL" id="WIBF01000004">
    <property type="protein sequence ID" value="MQQ08586.1"/>
    <property type="molecule type" value="Genomic_DNA"/>
</dbReference>
<evidence type="ECO:0000259" key="2">
    <source>
        <dbReference type="Pfam" id="PF00892"/>
    </source>
</evidence>
<keyword evidence="1" id="KW-1133">Transmembrane helix</keyword>
<dbReference type="RefSeq" id="WP_153215523.1">
    <property type="nucleotide sequence ID" value="NZ_WIBF01000004.1"/>
</dbReference>
<keyword evidence="4" id="KW-1185">Reference proteome</keyword>
<feature type="transmembrane region" description="Helical" evidence="1">
    <location>
        <begin position="103"/>
        <end position="121"/>
    </location>
</feature>
<feature type="transmembrane region" description="Helical" evidence="1">
    <location>
        <begin position="77"/>
        <end position="97"/>
    </location>
</feature>
<gene>
    <name evidence="3" type="ORF">GFB49_08995</name>
</gene>